<dbReference type="InterPro" id="IPR010982">
    <property type="entry name" value="Lambda_DNA-bd_dom_sf"/>
</dbReference>
<keyword evidence="1" id="KW-0805">Transcription regulation</keyword>
<evidence type="ECO:0000259" key="4">
    <source>
        <dbReference type="PROSITE" id="PS50932"/>
    </source>
</evidence>
<dbReference type="Gene3D" id="1.10.260.40">
    <property type="entry name" value="lambda repressor-like DNA-binding domains"/>
    <property type="match status" value="1"/>
</dbReference>
<dbReference type="Gene3D" id="3.40.50.2300">
    <property type="match status" value="2"/>
</dbReference>
<organism evidence="5 6">
    <name type="scientific">Gimibacter soli</name>
    <dbReference type="NCBI Taxonomy" id="3024400"/>
    <lineage>
        <taxon>Bacteria</taxon>
        <taxon>Pseudomonadati</taxon>
        <taxon>Pseudomonadota</taxon>
        <taxon>Alphaproteobacteria</taxon>
        <taxon>Kordiimonadales</taxon>
        <taxon>Temperatibacteraceae</taxon>
        <taxon>Gimibacter</taxon>
    </lineage>
</organism>
<dbReference type="PANTHER" id="PTHR30146">
    <property type="entry name" value="LACI-RELATED TRANSCRIPTIONAL REPRESSOR"/>
    <property type="match status" value="1"/>
</dbReference>
<evidence type="ECO:0000256" key="1">
    <source>
        <dbReference type="ARBA" id="ARBA00023015"/>
    </source>
</evidence>
<protein>
    <submittedName>
        <fullName evidence="5">LacI family DNA-binding transcriptional regulator</fullName>
    </submittedName>
</protein>
<dbReference type="KEGG" id="gso:PH603_05925"/>
<evidence type="ECO:0000313" key="6">
    <source>
        <dbReference type="Proteomes" id="UP001217500"/>
    </source>
</evidence>
<evidence type="ECO:0000313" key="5">
    <source>
        <dbReference type="EMBL" id="WCL55294.1"/>
    </source>
</evidence>
<accession>A0AAE9XSB6</accession>
<evidence type="ECO:0000256" key="2">
    <source>
        <dbReference type="ARBA" id="ARBA00023125"/>
    </source>
</evidence>
<gene>
    <name evidence="5" type="ORF">PH603_05925</name>
</gene>
<dbReference type="GO" id="GO:0003700">
    <property type="term" value="F:DNA-binding transcription factor activity"/>
    <property type="evidence" value="ECO:0007669"/>
    <property type="project" value="TreeGrafter"/>
</dbReference>
<dbReference type="InterPro" id="IPR000843">
    <property type="entry name" value="HTH_LacI"/>
</dbReference>
<proteinExistence type="predicted"/>
<evidence type="ECO:0000256" key="3">
    <source>
        <dbReference type="ARBA" id="ARBA00023163"/>
    </source>
</evidence>
<reference evidence="5" key="1">
    <citation type="submission" date="2023-01" db="EMBL/GenBank/DDBJ databases">
        <title>The genome sequence of Kordiimonadaceae bacterium 6D33.</title>
        <authorList>
            <person name="Liu Y."/>
        </authorList>
    </citation>
    <scope>NUCLEOTIDE SEQUENCE</scope>
    <source>
        <strain evidence="5">6D33</strain>
    </source>
</reference>
<dbReference type="CDD" id="cd01392">
    <property type="entry name" value="HTH_LacI"/>
    <property type="match status" value="1"/>
</dbReference>
<name>A0AAE9XSB6_9PROT</name>
<dbReference type="InterPro" id="IPR046335">
    <property type="entry name" value="LacI/GalR-like_sensor"/>
</dbReference>
<feature type="domain" description="HTH lacI-type" evidence="4">
    <location>
        <begin position="13"/>
        <end position="67"/>
    </location>
</feature>
<dbReference type="CDD" id="cd01545">
    <property type="entry name" value="PBP1_SalR"/>
    <property type="match status" value="1"/>
</dbReference>
<dbReference type="PROSITE" id="PS50932">
    <property type="entry name" value="HTH_LACI_2"/>
    <property type="match status" value="1"/>
</dbReference>
<dbReference type="AlphaFoldDB" id="A0AAE9XSB6"/>
<dbReference type="Proteomes" id="UP001217500">
    <property type="component" value="Chromosome"/>
</dbReference>
<dbReference type="Pfam" id="PF00356">
    <property type="entry name" value="LacI"/>
    <property type="match status" value="1"/>
</dbReference>
<sequence>MSIKQQRRGTGSATISDVARLAGFSPMTVSRVINGGGNVKESTRDAINAAIKELNYSPNPAARSLAGVEPIRIGLLYSNPSAAYLSEVLVGSLDRASRIDVQLVVARCEPPENYREATEHLLERGVHGLILTSPLCDLQEVVDVVTEGDQPVVALAGGKPSDDLITINVDDFEAAYAMTKHLIGLGHQRIGFIIGSPLQAASGRRLEGYRAALAEAGIPVDDALIQQGHFTYRSGLAAADKLMELAAAPTAIFASNDDMAAAAVAVAHRRGLDVPNDLTVCGFDDTAFASSIWPELTTIRQPIAEMARTAVDMLTDEILAHRAGKSLPREHRLAAFELIKRQSDAPPKNSK</sequence>
<dbReference type="RefSeq" id="WP_289505087.1">
    <property type="nucleotide sequence ID" value="NZ_CP116805.1"/>
</dbReference>
<dbReference type="SUPFAM" id="SSF47413">
    <property type="entry name" value="lambda repressor-like DNA-binding domains"/>
    <property type="match status" value="1"/>
</dbReference>
<dbReference type="PANTHER" id="PTHR30146:SF153">
    <property type="entry name" value="LACTOSE OPERON REPRESSOR"/>
    <property type="match status" value="1"/>
</dbReference>
<dbReference type="InterPro" id="IPR028082">
    <property type="entry name" value="Peripla_BP_I"/>
</dbReference>
<keyword evidence="6" id="KW-1185">Reference proteome</keyword>
<dbReference type="SUPFAM" id="SSF53822">
    <property type="entry name" value="Periplasmic binding protein-like I"/>
    <property type="match status" value="1"/>
</dbReference>
<keyword evidence="3" id="KW-0804">Transcription</keyword>
<dbReference type="SMART" id="SM00354">
    <property type="entry name" value="HTH_LACI"/>
    <property type="match status" value="1"/>
</dbReference>
<dbReference type="Pfam" id="PF13377">
    <property type="entry name" value="Peripla_BP_3"/>
    <property type="match status" value="1"/>
</dbReference>
<dbReference type="GO" id="GO:0000976">
    <property type="term" value="F:transcription cis-regulatory region binding"/>
    <property type="evidence" value="ECO:0007669"/>
    <property type="project" value="TreeGrafter"/>
</dbReference>
<keyword evidence="2 5" id="KW-0238">DNA-binding</keyword>
<dbReference type="EMBL" id="CP116805">
    <property type="protein sequence ID" value="WCL55294.1"/>
    <property type="molecule type" value="Genomic_DNA"/>
</dbReference>